<accession>A0ABT8QYV6</accession>
<dbReference type="Gene3D" id="3.30.160.20">
    <property type="match status" value="1"/>
</dbReference>
<dbReference type="EMBL" id="JAUKPO010000001">
    <property type="protein sequence ID" value="MDO1445019.1"/>
    <property type="molecule type" value="Genomic_DNA"/>
</dbReference>
<feature type="domain" description="Prokaryotic-type class I peptide chain release factors" evidence="2">
    <location>
        <begin position="20"/>
        <end position="36"/>
    </location>
</feature>
<sequence length="141" mass="16042">MSSLIQNRDFYTEFDFATSRSGGAGGQHVNKVSSKVELRFHVDNSTLLTLEEKEILKQKLANKITNDGYLQIVSQAERSQLLNKQLAVTKFYQLLEKALTPVKRRKATKPTKASIQARLQAKKALSSKKTDRNKRDFLDNE</sequence>
<feature type="region of interest" description="Disordered" evidence="1">
    <location>
        <begin position="103"/>
        <end position="141"/>
    </location>
</feature>
<dbReference type="InterPro" id="IPR000352">
    <property type="entry name" value="Pep_chain_release_fac_I"/>
</dbReference>
<keyword evidence="3" id="KW-0378">Hydrolase</keyword>
<dbReference type="PANTHER" id="PTHR47814:SF1">
    <property type="entry name" value="PEPTIDYL-TRNA HYDROLASE ARFB"/>
    <property type="match status" value="1"/>
</dbReference>
<name>A0ABT8QYV6_9BACT</name>
<dbReference type="SUPFAM" id="SSF110916">
    <property type="entry name" value="Peptidyl-tRNA hydrolase domain-like"/>
    <property type="match status" value="1"/>
</dbReference>
<dbReference type="NCBIfam" id="NF006718">
    <property type="entry name" value="PRK09256.1"/>
    <property type="match status" value="1"/>
</dbReference>
<proteinExistence type="predicted"/>
<dbReference type="RefSeq" id="WP_302035818.1">
    <property type="nucleotide sequence ID" value="NZ_JAUKPO010000001.1"/>
</dbReference>
<evidence type="ECO:0000259" key="2">
    <source>
        <dbReference type="PROSITE" id="PS00745"/>
    </source>
</evidence>
<dbReference type="PROSITE" id="PS00745">
    <property type="entry name" value="RF_PROK_I"/>
    <property type="match status" value="1"/>
</dbReference>
<dbReference type="Proteomes" id="UP001168528">
    <property type="component" value="Unassembled WGS sequence"/>
</dbReference>
<evidence type="ECO:0000256" key="1">
    <source>
        <dbReference type="SAM" id="MobiDB-lite"/>
    </source>
</evidence>
<evidence type="ECO:0000313" key="3">
    <source>
        <dbReference type="EMBL" id="MDO1445019.1"/>
    </source>
</evidence>
<protein>
    <submittedName>
        <fullName evidence="3">Alternative ribosome rescue aminoacyl-tRNA hydrolase ArfB</fullName>
        <ecNumber evidence="3">3.1.1.29</ecNumber>
    </submittedName>
</protein>
<dbReference type="EC" id="3.1.1.29" evidence="3"/>
<reference evidence="3" key="1">
    <citation type="submission" date="2023-07" db="EMBL/GenBank/DDBJ databases">
        <title>The genome sequence of Rhodocytophaga aerolata KACC 12507.</title>
        <authorList>
            <person name="Zhang X."/>
        </authorList>
    </citation>
    <scope>NUCLEOTIDE SEQUENCE</scope>
    <source>
        <strain evidence="3">KACC 12507</strain>
    </source>
</reference>
<organism evidence="3 4">
    <name type="scientific">Rhodocytophaga aerolata</name>
    <dbReference type="NCBI Taxonomy" id="455078"/>
    <lineage>
        <taxon>Bacteria</taxon>
        <taxon>Pseudomonadati</taxon>
        <taxon>Bacteroidota</taxon>
        <taxon>Cytophagia</taxon>
        <taxon>Cytophagales</taxon>
        <taxon>Rhodocytophagaceae</taxon>
        <taxon>Rhodocytophaga</taxon>
    </lineage>
</organism>
<keyword evidence="4" id="KW-1185">Reference proteome</keyword>
<dbReference type="GO" id="GO:0004045">
    <property type="term" value="F:peptidyl-tRNA hydrolase activity"/>
    <property type="evidence" value="ECO:0007669"/>
    <property type="project" value="UniProtKB-EC"/>
</dbReference>
<feature type="compositionally biased region" description="Basic and acidic residues" evidence="1">
    <location>
        <begin position="128"/>
        <end position="141"/>
    </location>
</feature>
<dbReference type="PANTHER" id="PTHR47814">
    <property type="entry name" value="PEPTIDYL-TRNA HYDROLASE ARFB"/>
    <property type="match status" value="1"/>
</dbReference>
<comment type="caution">
    <text evidence="3">The sequence shown here is derived from an EMBL/GenBank/DDBJ whole genome shotgun (WGS) entry which is preliminary data.</text>
</comment>
<evidence type="ECO:0000313" key="4">
    <source>
        <dbReference type="Proteomes" id="UP001168528"/>
    </source>
</evidence>
<dbReference type="Pfam" id="PF00472">
    <property type="entry name" value="RF-1"/>
    <property type="match status" value="1"/>
</dbReference>
<gene>
    <name evidence="3" type="primary">arfB</name>
    <name evidence="3" type="ORF">Q0590_02095</name>
</gene>